<reference evidence="3" key="1">
    <citation type="journal article" date="2011" name="Proc. Natl. Acad. Sci. U.S.A.">
        <title>Obligate biotrophy features unraveled by the genomic analysis of rust fungi.</title>
        <authorList>
            <person name="Duplessis S."/>
            <person name="Cuomo C.A."/>
            <person name="Lin Y.-C."/>
            <person name="Aerts A."/>
            <person name="Tisserant E."/>
            <person name="Veneault-Fourrey C."/>
            <person name="Joly D.L."/>
            <person name="Hacquard S."/>
            <person name="Amselem J."/>
            <person name="Cantarel B.L."/>
            <person name="Chiu R."/>
            <person name="Coutinho P.M."/>
            <person name="Feau N."/>
            <person name="Field M."/>
            <person name="Frey P."/>
            <person name="Gelhaye E."/>
            <person name="Goldberg J."/>
            <person name="Grabherr M.G."/>
            <person name="Kodira C.D."/>
            <person name="Kohler A."/>
            <person name="Kuees U."/>
            <person name="Lindquist E.A."/>
            <person name="Lucas S.M."/>
            <person name="Mago R."/>
            <person name="Mauceli E."/>
            <person name="Morin E."/>
            <person name="Murat C."/>
            <person name="Pangilinan J.L."/>
            <person name="Park R."/>
            <person name="Pearson M."/>
            <person name="Quesneville H."/>
            <person name="Rouhier N."/>
            <person name="Sakthikumar S."/>
            <person name="Salamov A.A."/>
            <person name="Schmutz J."/>
            <person name="Selles B."/>
            <person name="Shapiro H."/>
            <person name="Tanguay P."/>
            <person name="Tuskan G.A."/>
            <person name="Henrissat B."/>
            <person name="Van de Peer Y."/>
            <person name="Rouze P."/>
            <person name="Ellis J.G."/>
            <person name="Dodds P.N."/>
            <person name="Schein J.E."/>
            <person name="Zhong S."/>
            <person name="Hamelin R.C."/>
            <person name="Grigoriev I.V."/>
            <person name="Szabo L.J."/>
            <person name="Martin F."/>
        </authorList>
    </citation>
    <scope>NUCLEOTIDE SEQUENCE [LARGE SCALE GENOMIC DNA]</scope>
    <source>
        <strain evidence="3">98AG31 / pathotype 3-4-7</strain>
    </source>
</reference>
<dbReference type="InParanoid" id="F4RGB6"/>
<dbReference type="OrthoDB" id="2506374at2759"/>
<protein>
    <submittedName>
        <fullName evidence="2">Uncharacterized protein</fullName>
    </submittedName>
</protein>
<evidence type="ECO:0000313" key="3">
    <source>
        <dbReference type="Proteomes" id="UP000001072"/>
    </source>
</evidence>
<keyword evidence="3" id="KW-1185">Reference proteome</keyword>
<dbReference type="AlphaFoldDB" id="F4RGB6"/>
<feature type="compositionally biased region" description="Low complexity" evidence="1">
    <location>
        <begin position="532"/>
        <end position="548"/>
    </location>
</feature>
<dbReference type="Proteomes" id="UP000001072">
    <property type="component" value="Unassembled WGS sequence"/>
</dbReference>
<dbReference type="EMBL" id="GL883100">
    <property type="protein sequence ID" value="EGG08445.1"/>
    <property type="molecule type" value="Genomic_DNA"/>
</dbReference>
<feature type="region of interest" description="Disordered" evidence="1">
    <location>
        <begin position="522"/>
        <end position="566"/>
    </location>
</feature>
<organism evidence="3">
    <name type="scientific">Melampsora larici-populina (strain 98AG31 / pathotype 3-4-7)</name>
    <name type="common">Poplar leaf rust fungus</name>
    <dbReference type="NCBI Taxonomy" id="747676"/>
    <lineage>
        <taxon>Eukaryota</taxon>
        <taxon>Fungi</taxon>
        <taxon>Dikarya</taxon>
        <taxon>Basidiomycota</taxon>
        <taxon>Pucciniomycotina</taxon>
        <taxon>Pucciniomycetes</taxon>
        <taxon>Pucciniales</taxon>
        <taxon>Melampsoraceae</taxon>
        <taxon>Melampsora</taxon>
    </lineage>
</organism>
<feature type="compositionally biased region" description="Acidic residues" evidence="1">
    <location>
        <begin position="555"/>
        <end position="566"/>
    </location>
</feature>
<evidence type="ECO:0000256" key="1">
    <source>
        <dbReference type="SAM" id="MobiDB-lite"/>
    </source>
</evidence>
<gene>
    <name evidence="2" type="ORF">MELLADRAFT_115959</name>
</gene>
<dbReference type="VEuPathDB" id="FungiDB:MELLADRAFT_115959"/>
<dbReference type="GeneID" id="18925724"/>
<dbReference type="KEGG" id="mlr:MELLADRAFT_115959"/>
<name>F4RGB6_MELLP</name>
<evidence type="ECO:0000313" key="2">
    <source>
        <dbReference type="EMBL" id="EGG08445.1"/>
    </source>
</evidence>
<accession>F4RGB6</accession>
<dbReference type="RefSeq" id="XP_007408031.1">
    <property type="nucleotide sequence ID" value="XM_007407969.1"/>
</dbReference>
<feature type="compositionally biased region" description="Polar residues" evidence="1">
    <location>
        <begin position="49"/>
        <end position="78"/>
    </location>
</feature>
<dbReference type="HOGENOM" id="CLU_025212_2_1_1"/>
<sequence length="566" mass="62202">MAPRTRKKGASAASKSSKQGNQPEDAAPGTNGLNTSTRAAVSKRPPQAPRSTNPSKRVRNNDATNANEPSHTDLSTGANDIDDQPPLNDLEVTPTLKNYKTLMKLWPPGRIIEHLREHKASTHNRPSTEVRDHVKLVFKQFNQELLMLAMIGQVSESTIKSIIPELTATRATSAYTLFLEYCIGCLGEPMPLRGAEEGGVVLGDRNRKNGARWRALSEDEVAVFDPIIFYALAGVPNPLLDLETIEDRVDDNQEEDGDTFVPIPAVHKLTVEEDELYRPIYERLVDLKKVENQLGKPSTGPSKSQLQRKSKTAIKRISHQLSCEAHRLDFAYYLVATSTVTPNKSTELGWLKQFTTHPQIATWANKSCSLATVFATYSQGESMAKAIALVNGKPKRQRPDKQQPSDKIKVDLGRLLAAITYKTLGYTPPQAFPQTADPVSEVKKRALPLSIGLAEGSRLTDEKLAVGFKKMQSTTRLEWINDIKDGKFRLTKLRVGSDEAIGEPVTLDDNEIEAALATTPRAMDKVVGSIDNNPSAESNSNQAANKNKNGGESDSTIESDDGEEED</sequence>
<feature type="region of interest" description="Disordered" evidence="1">
    <location>
        <begin position="1"/>
        <end position="89"/>
    </location>
</feature>
<proteinExistence type="predicted"/>